<dbReference type="OrthoDB" id="297175at2759"/>
<sequence length="313" mass="36407">MNTQDEILMLKKCICEFLNKLLPTIKDPLILTRQRLSQFKTVLLDELKTIQDVYQYVQTLQFQDGLALRTDTKIEHQKNPSGTNLDLMNLNSNQIVPEKRAIPTSFGLNRCQDTQQLNVANTTNLKMNQITAPQQQNLIIDDQKEKEIPKLGKDIFFKRPSTRKLSIKTKDPKAQENYYKPIDEIQKVNVYGQKSDNFSVLNNQSKRTPFFDKETLLSEIKESEMIIRKNTNTLNAVYSRSFEILTGDKEQNTEQLNSIQHGLRAQQDLRELQNAQRNATLKGYSIYAKKDKDIAKQRMDEIAQINDKKKLYF</sequence>
<dbReference type="AlphaFoldDB" id="A0A8S1K3C1"/>
<name>A0A8S1K3C1_9CILI</name>
<dbReference type="Proteomes" id="UP000692954">
    <property type="component" value="Unassembled WGS sequence"/>
</dbReference>
<dbReference type="EMBL" id="CAJJDN010000004">
    <property type="protein sequence ID" value="CAD8049980.1"/>
    <property type="molecule type" value="Genomic_DNA"/>
</dbReference>
<gene>
    <name evidence="1" type="ORF">PSON_ATCC_30995.1.T0040412</name>
</gene>
<proteinExistence type="predicted"/>
<organism evidence="1 2">
    <name type="scientific">Paramecium sonneborni</name>
    <dbReference type="NCBI Taxonomy" id="65129"/>
    <lineage>
        <taxon>Eukaryota</taxon>
        <taxon>Sar</taxon>
        <taxon>Alveolata</taxon>
        <taxon>Ciliophora</taxon>
        <taxon>Intramacronucleata</taxon>
        <taxon>Oligohymenophorea</taxon>
        <taxon>Peniculida</taxon>
        <taxon>Parameciidae</taxon>
        <taxon>Paramecium</taxon>
    </lineage>
</organism>
<evidence type="ECO:0000313" key="1">
    <source>
        <dbReference type="EMBL" id="CAD8049980.1"/>
    </source>
</evidence>
<comment type="caution">
    <text evidence="1">The sequence shown here is derived from an EMBL/GenBank/DDBJ whole genome shotgun (WGS) entry which is preliminary data.</text>
</comment>
<protein>
    <submittedName>
        <fullName evidence="1">Uncharacterized protein</fullName>
    </submittedName>
</protein>
<reference evidence="1" key="1">
    <citation type="submission" date="2021-01" db="EMBL/GenBank/DDBJ databases">
        <authorList>
            <consortium name="Genoscope - CEA"/>
            <person name="William W."/>
        </authorList>
    </citation>
    <scope>NUCLEOTIDE SEQUENCE</scope>
</reference>
<keyword evidence="2" id="KW-1185">Reference proteome</keyword>
<accession>A0A8S1K3C1</accession>
<evidence type="ECO:0000313" key="2">
    <source>
        <dbReference type="Proteomes" id="UP000692954"/>
    </source>
</evidence>